<gene>
    <name evidence="1" type="ORF">PM085_15695</name>
</gene>
<evidence type="ECO:0000313" key="1">
    <source>
        <dbReference type="EMBL" id="MDB2293700.1"/>
    </source>
</evidence>
<comment type="caution">
    <text evidence="1">The sequence shown here is derived from an EMBL/GenBank/DDBJ whole genome shotgun (WGS) entry which is preliminary data.</text>
</comment>
<organism evidence="1 2">
    <name type="scientific">Halorubrum ezzemoulense</name>
    <name type="common">Halorubrum chaoviator</name>
    <dbReference type="NCBI Taxonomy" id="337243"/>
    <lineage>
        <taxon>Archaea</taxon>
        <taxon>Methanobacteriati</taxon>
        <taxon>Methanobacteriota</taxon>
        <taxon>Stenosarchaea group</taxon>
        <taxon>Halobacteria</taxon>
        <taxon>Halobacteriales</taxon>
        <taxon>Haloferacaceae</taxon>
        <taxon>Halorubrum</taxon>
    </lineage>
</organism>
<evidence type="ECO:0000313" key="2">
    <source>
        <dbReference type="Proteomes" id="UP001210528"/>
    </source>
</evidence>
<dbReference type="EMBL" id="JAQLUK010000027">
    <property type="protein sequence ID" value="MDB2293700.1"/>
    <property type="molecule type" value="Genomic_DNA"/>
</dbReference>
<dbReference type="RefSeq" id="WP_271970460.1">
    <property type="nucleotide sequence ID" value="NZ_JAQLUK010000027.1"/>
</dbReference>
<protein>
    <recommendedName>
        <fullName evidence="3">CENP-V/GFA domain-containing protein</fullName>
    </recommendedName>
</protein>
<proteinExistence type="predicted"/>
<name>A0ABT4Z6K1_HALEZ</name>
<accession>A0ABT4Z6K1</accession>
<evidence type="ECO:0008006" key="3">
    <source>
        <dbReference type="Google" id="ProtNLM"/>
    </source>
</evidence>
<keyword evidence="2" id="KW-1185">Reference proteome</keyword>
<dbReference type="Proteomes" id="UP001210528">
    <property type="component" value="Unassembled WGS sequence"/>
</dbReference>
<reference evidence="1 2" key="1">
    <citation type="submission" date="2023-01" db="EMBL/GenBank/DDBJ databases">
        <title>Halorubrum ezzemoulense from Santa Pola, Spain.</title>
        <authorList>
            <person name="Feng Y."/>
            <person name="Louyakis A.S."/>
            <person name="Gogarten J.P."/>
        </authorList>
    </citation>
    <scope>NUCLEOTIDE SEQUENCE [LARGE SCALE GENOMIC DNA]</scope>
    <source>
        <strain evidence="1 2">AMM015</strain>
    </source>
</reference>
<sequence length="77" mass="8475">MRDAPEYADAIDDIQHYTGADGCHYGCGSPGAFVVQARGVDGRTYTFCGCRECLNDARIYPIKNGHVDALELEGEYR</sequence>